<dbReference type="InterPro" id="IPR002347">
    <property type="entry name" value="SDR_fam"/>
</dbReference>
<evidence type="ECO:0000256" key="3">
    <source>
        <dbReference type="SAM" id="MobiDB-lite"/>
    </source>
</evidence>
<sequence>MSKARLHDPRERGPKPPFPQPPQSPPGDEDRMVPKADHGEKGYTGKQCLKDRVAMITGGDSGIGRAVALLYAQEGAKIVITSLEADADDGEETCRLVKEKGGQCRSIPGDVGDAAFCKELVDNTVEAFGGLDILINNAAYQRSHASIEQIPLEDVERTFRTNVFGTVYLTQAAAPHLRPGACIINTSSIQALSPTPQLALYASTKSAISSLTKSFAGLFADKGVRVNAVAPGPVWTPLIPSTLPEEKVRNFGHDTLLKRPAQPVEQAALFVFLASDDASFVTGEVFGATGGKTPI</sequence>
<protein>
    <recommendedName>
        <fullName evidence="4">Ketoreductase domain-containing protein</fullName>
    </recommendedName>
</protein>
<dbReference type="SMART" id="SM00822">
    <property type="entry name" value="PKS_KR"/>
    <property type="match status" value="1"/>
</dbReference>
<reference evidence="5 6" key="1">
    <citation type="submission" date="2019-03" db="EMBL/GenBank/DDBJ databases">
        <title>Genomic Encyclopedia of Type Strains, Phase IV (KMG-IV): sequencing the most valuable type-strain genomes for metagenomic binning, comparative biology and taxonomic classification.</title>
        <authorList>
            <person name="Goeker M."/>
        </authorList>
    </citation>
    <scope>NUCLEOTIDE SEQUENCE [LARGE SCALE GENOMIC DNA]</scope>
    <source>
        <strain evidence="5 6">DSM 26377</strain>
    </source>
</reference>
<keyword evidence="2" id="KW-0560">Oxidoreductase</keyword>
<proteinExistence type="inferred from homology"/>
<comment type="similarity">
    <text evidence="1">Belongs to the short-chain dehydrogenases/reductases (SDR) family.</text>
</comment>
<dbReference type="EMBL" id="SOBT01000010">
    <property type="protein sequence ID" value="TDU26393.1"/>
    <property type="molecule type" value="Genomic_DNA"/>
</dbReference>
<dbReference type="InterPro" id="IPR020904">
    <property type="entry name" value="Sc_DH/Rdtase_CS"/>
</dbReference>
<dbReference type="InterPro" id="IPR036291">
    <property type="entry name" value="NAD(P)-bd_dom_sf"/>
</dbReference>
<evidence type="ECO:0000256" key="1">
    <source>
        <dbReference type="ARBA" id="ARBA00006484"/>
    </source>
</evidence>
<dbReference type="PRINTS" id="PR00081">
    <property type="entry name" value="GDHRDH"/>
</dbReference>
<dbReference type="SUPFAM" id="SSF51735">
    <property type="entry name" value="NAD(P)-binding Rossmann-fold domains"/>
    <property type="match status" value="1"/>
</dbReference>
<accession>A0A4S3K226</accession>
<organism evidence="5 6">
    <name type="scientific">Panacagrimonas perspica</name>
    <dbReference type="NCBI Taxonomy" id="381431"/>
    <lineage>
        <taxon>Bacteria</taxon>
        <taxon>Pseudomonadati</taxon>
        <taxon>Pseudomonadota</taxon>
        <taxon>Gammaproteobacteria</taxon>
        <taxon>Nevskiales</taxon>
        <taxon>Nevskiaceae</taxon>
        <taxon>Panacagrimonas</taxon>
    </lineage>
</organism>
<feature type="region of interest" description="Disordered" evidence="3">
    <location>
        <begin position="1"/>
        <end position="44"/>
    </location>
</feature>
<evidence type="ECO:0000313" key="5">
    <source>
        <dbReference type="EMBL" id="TDU26393.1"/>
    </source>
</evidence>
<dbReference type="GO" id="GO:0016614">
    <property type="term" value="F:oxidoreductase activity, acting on CH-OH group of donors"/>
    <property type="evidence" value="ECO:0007669"/>
    <property type="project" value="UniProtKB-ARBA"/>
</dbReference>
<feature type="domain" description="Ketoreductase" evidence="4">
    <location>
        <begin position="52"/>
        <end position="238"/>
    </location>
</feature>
<dbReference type="Gene3D" id="3.40.50.720">
    <property type="entry name" value="NAD(P)-binding Rossmann-like Domain"/>
    <property type="match status" value="1"/>
</dbReference>
<dbReference type="PROSITE" id="PS00061">
    <property type="entry name" value="ADH_SHORT"/>
    <property type="match status" value="1"/>
</dbReference>
<dbReference type="Pfam" id="PF13561">
    <property type="entry name" value="adh_short_C2"/>
    <property type="match status" value="1"/>
</dbReference>
<dbReference type="AlphaFoldDB" id="A0A4S3K226"/>
<evidence type="ECO:0000313" key="6">
    <source>
        <dbReference type="Proteomes" id="UP000295341"/>
    </source>
</evidence>
<dbReference type="InterPro" id="IPR057326">
    <property type="entry name" value="KR_dom"/>
</dbReference>
<dbReference type="PANTHER" id="PTHR48107">
    <property type="entry name" value="NADPH-DEPENDENT ALDEHYDE REDUCTASE-LIKE PROTEIN, CHLOROPLASTIC-RELATED"/>
    <property type="match status" value="1"/>
</dbReference>
<comment type="caution">
    <text evidence="5">The sequence shown here is derived from an EMBL/GenBank/DDBJ whole genome shotgun (WGS) entry which is preliminary data.</text>
</comment>
<dbReference type="RefSeq" id="WP_133882613.1">
    <property type="nucleotide sequence ID" value="NZ_MWIN01000019.1"/>
</dbReference>
<feature type="compositionally biased region" description="Pro residues" evidence="3">
    <location>
        <begin position="15"/>
        <end position="25"/>
    </location>
</feature>
<keyword evidence="6" id="KW-1185">Reference proteome</keyword>
<dbReference type="FunFam" id="3.40.50.720:FF:000084">
    <property type="entry name" value="Short-chain dehydrogenase reductase"/>
    <property type="match status" value="1"/>
</dbReference>
<dbReference type="PRINTS" id="PR00080">
    <property type="entry name" value="SDRFAMILY"/>
</dbReference>
<name>A0A4S3K226_9GAMM</name>
<gene>
    <name evidence="5" type="ORF">DFR24_3417</name>
</gene>
<feature type="compositionally biased region" description="Basic and acidic residues" evidence="3">
    <location>
        <begin position="1"/>
        <end position="14"/>
    </location>
</feature>
<dbReference type="PANTHER" id="PTHR48107:SF16">
    <property type="entry name" value="NADPH-DEPENDENT ALDEHYDE REDUCTASE 1, CHLOROPLASTIC"/>
    <property type="match status" value="1"/>
</dbReference>
<evidence type="ECO:0000256" key="2">
    <source>
        <dbReference type="ARBA" id="ARBA00023002"/>
    </source>
</evidence>
<evidence type="ECO:0000259" key="4">
    <source>
        <dbReference type="SMART" id="SM00822"/>
    </source>
</evidence>
<dbReference type="Proteomes" id="UP000295341">
    <property type="component" value="Unassembled WGS sequence"/>
</dbReference>
<dbReference type="OrthoDB" id="9809287at2"/>
<feature type="compositionally biased region" description="Basic and acidic residues" evidence="3">
    <location>
        <begin position="28"/>
        <end position="44"/>
    </location>
</feature>